<dbReference type="PRINTS" id="PR00111">
    <property type="entry name" value="ABHYDROLASE"/>
</dbReference>
<dbReference type="Gene3D" id="3.40.50.1820">
    <property type="entry name" value="alpha/beta hydrolase"/>
    <property type="match status" value="1"/>
</dbReference>
<dbReference type="InterPro" id="IPR029058">
    <property type="entry name" value="AB_hydrolase_fold"/>
</dbReference>
<name>A0A9X3YDG7_9ENTR</name>
<feature type="domain" description="AB hydrolase-1" evidence="1">
    <location>
        <begin position="25"/>
        <end position="243"/>
    </location>
</feature>
<gene>
    <name evidence="2" type="ORF">OEZ79_21960</name>
</gene>
<keyword evidence="2" id="KW-0378">Hydrolase</keyword>
<dbReference type="EMBL" id="JAOURS010000035">
    <property type="protein sequence ID" value="MDC6640895.1"/>
    <property type="molecule type" value="Genomic_DNA"/>
</dbReference>
<dbReference type="AlphaFoldDB" id="A0A9X3YDG7"/>
<dbReference type="InterPro" id="IPR000073">
    <property type="entry name" value="AB_hydrolase_1"/>
</dbReference>
<dbReference type="Pfam" id="PF12697">
    <property type="entry name" value="Abhydrolase_6"/>
    <property type="match status" value="1"/>
</dbReference>
<dbReference type="PANTHER" id="PTHR43798">
    <property type="entry name" value="MONOACYLGLYCEROL LIPASE"/>
    <property type="match status" value="1"/>
</dbReference>
<sequence>MNSFYSHQARCTVRWQELPGHGEPLVFIHGLGCASSYEYPRIVCDPQFGSRRAILIDLPGSGYSDKPETFSYQTSAQAKVVIELLDHLAITSFWLYGHSMGGSIAIEAAELADGRLLGLIVSEPNFHSGGGTFSRGIAARTEEDFVRNGYQAMLEAETSPWKGCLQSTAPWAVWRGAASLVEGVHPSWSARYLTLPCPVWLIFGELSLPDPDVDEMRQQGVEVKIIRDAGHSMSWENPSALAKVLSDCLSERNDPH</sequence>
<dbReference type="InterPro" id="IPR050266">
    <property type="entry name" value="AB_hydrolase_sf"/>
</dbReference>
<evidence type="ECO:0000313" key="2">
    <source>
        <dbReference type="EMBL" id="MDC6640895.1"/>
    </source>
</evidence>
<accession>A0A9X3YDG7</accession>
<dbReference type="Proteomes" id="UP001149314">
    <property type="component" value="Unassembled WGS sequence"/>
</dbReference>
<evidence type="ECO:0000313" key="3">
    <source>
        <dbReference type="Proteomes" id="UP001149314"/>
    </source>
</evidence>
<evidence type="ECO:0000259" key="1">
    <source>
        <dbReference type="Pfam" id="PF12697"/>
    </source>
</evidence>
<proteinExistence type="predicted"/>
<reference evidence="2" key="1">
    <citation type="journal article" date="2023" name="Genes Genomics">
        <title>Genomic insights of Leclercia adecarboxylata strains linked to an outbreak in public hospitals in Mexico.</title>
        <authorList>
            <person name="Barrios-Villa E."/>
            <person name="Pacheco-Flores B."/>
            <person name="Lozano-Zarain P."/>
            <person name="Del Campo-Ortega R."/>
            <person name="de Jesus Ascencio-Montiel I."/>
            <person name="Gonzalez-Leon M."/>
            <person name="Camorlinga-Ponce M."/>
            <person name="Gaytan Cervantes F.J."/>
            <person name="Gonzalez Torres C."/>
            <person name="Aguilar E."/>
            <person name="Gonzalez Ibarra J."/>
            <person name="Torres Lopez F.J."/>
            <person name="Rosas-Vargas H."/>
            <person name="Gonzalez-Bonilla C.R."/>
            <person name="Del Carmen Rocha-Gracia R."/>
        </authorList>
    </citation>
    <scope>NUCLEOTIDE SEQUENCE</scope>
    <source>
        <strain evidence="2">Lac40</strain>
    </source>
</reference>
<organism evidence="2 3">
    <name type="scientific">Leclercia adecarboxylata</name>
    <dbReference type="NCBI Taxonomy" id="83655"/>
    <lineage>
        <taxon>Bacteria</taxon>
        <taxon>Pseudomonadati</taxon>
        <taxon>Pseudomonadota</taxon>
        <taxon>Gammaproteobacteria</taxon>
        <taxon>Enterobacterales</taxon>
        <taxon>Enterobacteriaceae</taxon>
        <taxon>Leclercia</taxon>
    </lineage>
</organism>
<protein>
    <submittedName>
        <fullName evidence="2">Alpha/beta hydrolase</fullName>
    </submittedName>
</protein>
<dbReference type="SUPFAM" id="SSF53474">
    <property type="entry name" value="alpha/beta-Hydrolases"/>
    <property type="match status" value="1"/>
</dbReference>
<dbReference type="RefSeq" id="WP_191152641.1">
    <property type="nucleotide sequence ID" value="NZ_CP060824.1"/>
</dbReference>
<dbReference type="GO" id="GO:0016787">
    <property type="term" value="F:hydrolase activity"/>
    <property type="evidence" value="ECO:0007669"/>
    <property type="project" value="UniProtKB-KW"/>
</dbReference>
<comment type="caution">
    <text evidence="2">The sequence shown here is derived from an EMBL/GenBank/DDBJ whole genome shotgun (WGS) entry which is preliminary data.</text>
</comment>